<dbReference type="Pfam" id="PF00098">
    <property type="entry name" value="zf-CCHC"/>
    <property type="match status" value="1"/>
</dbReference>
<sequence length="145" mass="16544">MICFRLYSRELSSALLSNGHTLETELLADIRMFNDVDLNRSERFHSTSQPKKSPKPMTEKEQAPMKSRGVSKSVDTVPPRERPLCYNCQMFGHVARDCTQPRKPFKCGKCKQEGHSSKYCQSESTDVNLVSTRPKKSAVLYIKEV</sequence>
<gene>
    <name evidence="4" type="ORF">MEUPH1_LOCUS13015</name>
</gene>
<proteinExistence type="predicted"/>
<reference evidence="4 5" key="1">
    <citation type="submission" date="2023-01" db="EMBL/GenBank/DDBJ databases">
        <authorList>
            <person name="Whitehead M."/>
        </authorList>
    </citation>
    <scope>NUCLEOTIDE SEQUENCE [LARGE SCALE GENOMIC DNA]</scope>
</reference>
<dbReference type="SMART" id="SM00343">
    <property type="entry name" value="ZnF_C2HC"/>
    <property type="match status" value="2"/>
</dbReference>
<evidence type="ECO:0000256" key="1">
    <source>
        <dbReference type="PROSITE-ProRule" id="PRU00047"/>
    </source>
</evidence>
<evidence type="ECO:0000259" key="3">
    <source>
        <dbReference type="PROSITE" id="PS50158"/>
    </source>
</evidence>
<evidence type="ECO:0000256" key="2">
    <source>
        <dbReference type="SAM" id="MobiDB-lite"/>
    </source>
</evidence>
<keyword evidence="5" id="KW-1185">Reference proteome</keyword>
<keyword evidence="1" id="KW-0863">Zinc-finger</keyword>
<dbReference type="AlphaFoldDB" id="A0AAV0WPK0"/>
<dbReference type="InterPro" id="IPR036875">
    <property type="entry name" value="Znf_CCHC_sf"/>
</dbReference>
<feature type="domain" description="CCHC-type" evidence="3">
    <location>
        <begin position="85"/>
        <end position="100"/>
    </location>
</feature>
<dbReference type="Proteomes" id="UP001160148">
    <property type="component" value="Unassembled WGS sequence"/>
</dbReference>
<dbReference type="GO" id="GO:0003676">
    <property type="term" value="F:nucleic acid binding"/>
    <property type="evidence" value="ECO:0007669"/>
    <property type="project" value="InterPro"/>
</dbReference>
<protein>
    <recommendedName>
        <fullName evidence="3">CCHC-type domain-containing protein</fullName>
    </recommendedName>
</protein>
<name>A0AAV0WPK0_9HEMI</name>
<organism evidence="4 5">
    <name type="scientific">Macrosiphum euphorbiae</name>
    <name type="common">potato aphid</name>
    <dbReference type="NCBI Taxonomy" id="13131"/>
    <lineage>
        <taxon>Eukaryota</taxon>
        <taxon>Metazoa</taxon>
        <taxon>Ecdysozoa</taxon>
        <taxon>Arthropoda</taxon>
        <taxon>Hexapoda</taxon>
        <taxon>Insecta</taxon>
        <taxon>Pterygota</taxon>
        <taxon>Neoptera</taxon>
        <taxon>Paraneoptera</taxon>
        <taxon>Hemiptera</taxon>
        <taxon>Sternorrhyncha</taxon>
        <taxon>Aphidomorpha</taxon>
        <taxon>Aphidoidea</taxon>
        <taxon>Aphididae</taxon>
        <taxon>Macrosiphini</taxon>
        <taxon>Macrosiphum</taxon>
    </lineage>
</organism>
<dbReference type="PROSITE" id="PS50158">
    <property type="entry name" value="ZF_CCHC"/>
    <property type="match status" value="1"/>
</dbReference>
<keyword evidence="1" id="KW-0862">Zinc</keyword>
<keyword evidence="1" id="KW-0479">Metal-binding</keyword>
<dbReference type="Gene3D" id="4.10.60.10">
    <property type="entry name" value="Zinc finger, CCHC-type"/>
    <property type="match status" value="1"/>
</dbReference>
<evidence type="ECO:0000313" key="5">
    <source>
        <dbReference type="Proteomes" id="UP001160148"/>
    </source>
</evidence>
<evidence type="ECO:0000313" key="4">
    <source>
        <dbReference type="EMBL" id="CAI6357386.1"/>
    </source>
</evidence>
<feature type="region of interest" description="Disordered" evidence="2">
    <location>
        <begin position="41"/>
        <end position="76"/>
    </location>
</feature>
<comment type="caution">
    <text evidence="4">The sequence shown here is derived from an EMBL/GenBank/DDBJ whole genome shotgun (WGS) entry which is preliminary data.</text>
</comment>
<dbReference type="EMBL" id="CARXXK010000002">
    <property type="protein sequence ID" value="CAI6357386.1"/>
    <property type="molecule type" value="Genomic_DNA"/>
</dbReference>
<dbReference type="SUPFAM" id="SSF57756">
    <property type="entry name" value="Retrovirus zinc finger-like domains"/>
    <property type="match status" value="1"/>
</dbReference>
<dbReference type="GO" id="GO:0008270">
    <property type="term" value="F:zinc ion binding"/>
    <property type="evidence" value="ECO:0007669"/>
    <property type="project" value="UniProtKB-KW"/>
</dbReference>
<dbReference type="InterPro" id="IPR001878">
    <property type="entry name" value="Znf_CCHC"/>
</dbReference>
<accession>A0AAV0WPK0</accession>